<reference evidence="2 3" key="2">
    <citation type="submission" date="2017-02" db="EMBL/GenBank/DDBJ databases">
        <title>A genome survey and senescence transcriptome analysis in Lentinula edodes.</title>
        <authorList>
            <person name="Sakamoto Y."/>
            <person name="Nakade K."/>
            <person name="Sato S."/>
            <person name="Yoshida Y."/>
            <person name="Miyazaki K."/>
            <person name="Natsume S."/>
            <person name="Konno N."/>
        </authorList>
    </citation>
    <scope>NUCLEOTIDE SEQUENCE [LARGE SCALE GENOMIC DNA]</scope>
    <source>
        <strain evidence="2 3">NBRC 111202</strain>
    </source>
</reference>
<dbReference type="Proteomes" id="UP000188533">
    <property type="component" value="Unassembled WGS sequence"/>
</dbReference>
<evidence type="ECO:0000313" key="3">
    <source>
        <dbReference type="Proteomes" id="UP000188533"/>
    </source>
</evidence>
<evidence type="ECO:0000256" key="1">
    <source>
        <dbReference type="SAM" id="MobiDB-lite"/>
    </source>
</evidence>
<gene>
    <name evidence="2" type="ORF">LENED_000542</name>
</gene>
<evidence type="ECO:0000313" key="2">
    <source>
        <dbReference type="EMBL" id="GAV99109.1"/>
    </source>
</evidence>
<accession>A0A1Q3DVZ5</accession>
<comment type="caution">
    <text evidence="2">The sequence shown here is derived from an EMBL/GenBank/DDBJ whole genome shotgun (WGS) entry which is preliminary data.</text>
</comment>
<feature type="region of interest" description="Disordered" evidence="1">
    <location>
        <begin position="55"/>
        <end position="77"/>
    </location>
</feature>
<dbReference type="AlphaFoldDB" id="A0A1Q3DVZ5"/>
<name>A0A1Q3DVZ5_LENED</name>
<dbReference type="EMBL" id="BDGU01000007">
    <property type="protein sequence ID" value="GAV99109.1"/>
    <property type="molecule type" value="Genomic_DNA"/>
</dbReference>
<keyword evidence="3" id="KW-1185">Reference proteome</keyword>
<protein>
    <submittedName>
        <fullName evidence="2">Uncharacterized protein</fullName>
    </submittedName>
</protein>
<sequence length="371" mass="41823">MPDLHNTLAEVAISSQPLSSIEEMEEQFIDYDRILFSSSPLTSQSDIGIEDDQSVVSHNEQSHGENNTEYHGDPTYQDQNENIQEMEVEGDLGTAKQVDGSEENQSTPSGETIINNESNTIIPVNESSTDSRLLGSFASQTIRSENGDGNDAIPLWLQERIERIVQRRVEHIHHIIPTVLPLTSTSISNDNEFCPIPEDVHTAPSASMYLVSTFPEIHSEIPFLRQFLLAHKQVTAYKGYRQFVILNQLAEGLGFPIHSRQLKIRLSPLEGVMFEVGDVYAWAGITAGTFANNKRDVAAAYHLLGELEQLVLAGDASPALQKMHQDWYPYTLSCRYWWSKDPQNYPESLKWTWSIFSTKVNQLRNLLSTVM</sequence>
<proteinExistence type="predicted"/>
<feature type="compositionally biased region" description="Basic and acidic residues" evidence="1">
    <location>
        <begin position="60"/>
        <end position="72"/>
    </location>
</feature>
<organism evidence="2 3">
    <name type="scientific">Lentinula edodes</name>
    <name type="common">Shiitake mushroom</name>
    <name type="synonym">Lentinus edodes</name>
    <dbReference type="NCBI Taxonomy" id="5353"/>
    <lineage>
        <taxon>Eukaryota</taxon>
        <taxon>Fungi</taxon>
        <taxon>Dikarya</taxon>
        <taxon>Basidiomycota</taxon>
        <taxon>Agaricomycotina</taxon>
        <taxon>Agaricomycetes</taxon>
        <taxon>Agaricomycetidae</taxon>
        <taxon>Agaricales</taxon>
        <taxon>Marasmiineae</taxon>
        <taxon>Omphalotaceae</taxon>
        <taxon>Lentinula</taxon>
    </lineage>
</organism>
<reference evidence="2 3" key="1">
    <citation type="submission" date="2016-08" db="EMBL/GenBank/DDBJ databases">
        <authorList>
            <consortium name="Lentinula edodes genome sequencing consortium"/>
            <person name="Sakamoto Y."/>
            <person name="Nakade K."/>
            <person name="Sato S."/>
            <person name="Yoshida Y."/>
            <person name="Miyazaki K."/>
            <person name="Natsume S."/>
            <person name="Konno N."/>
        </authorList>
    </citation>
    <scope>NUCLEOTIDE SEQUENCE [LARGE SCALE GENOMIC DNA]</scope>
    <source>
        <strain evidence="2 3">NBRC 111202</strain>
    </source>
</reference>